<comment type="function">
    <text evidence="8">Catalyzes the NAD-dependent dehydrogenation (oxidation) of a broad array of hydroxylated polyunsaturated fatty acids (mainly eicosanoids and docosanoids, including prostaglandins, lipoxins and resolvins), yielding their corresponding keto (oxo) metabolites. Decreases the levels of the pro-proliferative prostaglandins such as prostaglandin E2 (whose activity is increased in cancer because of an increase in the expression of cyclooxygenase 2) and generates oxo-fatty acid products that can profoundly influence cell function by abrogating pro-inflammatory cytokine expression. Converts resolvins E1, D1 and D2 to their oxo products, which represents a mode of resolvin inactivation. Resolvin E1 plays important roles during the resolution phase of acute inflammation, while resolvins D1 and D2 have a unique role in obesity-induced adipose inflammation.</text>
</comment>
<evidence type="ECO:0000256" key="22">
    <source>
        <dbReference type="RuleBase" id="RU000363"/>
    </source>
</evidence>
<dbReference type="GO" id="GO:0005737">
    <property type="term" value="C:cytoplasm"/>
    <property type="evidence" value="ECO:0007669"/>
    <property type="project" value="TreeGrafter"/>
</dbReference>
<evidence type="ECO:0000256" key="21">
    <source>
        <dbReference type="ARBA" id="ARBA00049188"/>
    </source>
</evidence>
<comment type="catalytic activity">
    <reaction evidence="9">
        <text>prostaglandin E1 + NAD(+) = 15-oxoprostaglandin E1 + NADH + H(+)</text>
        <dbReference type="Rhea" id="RHEA:16477"/>
        <dbReference type="ChEBI" id="CHEBI:15378"/>
        <dbReference type="ChEBI" id="CHEBI:57397"/>
        <dbReference type="ChEBI" id="CHEBI:57401"/>
        <dbReference type="ChEBI" id="CHEBI:57540"/>
        <dbReference type="ChEBI" id="CHEBI:57945"/>
    </reaction>
    <physiologicalReaction direction="left-to-right" evidence="9">
        <dbReference type="Rhea" id="RHEA:16478"/>
    </physiologicalReaction>
</comment>
<name>A0A151X1M3_9HYME</name>
<accession>A0A151X1M3</accession>
<dbReference type="OrthoDB" id="417891at2759"/>
<evidence type="ECO:0000256" key="20">
    <source>
        <dbReference type="ARBA" id="ARBA00049151"/>
    </source>
</evidence>
<dbReference type="PRINTS" id="PR00080">
    <property type="entry name" value="SDRFAMILY"/>
</dbReference>
<proteinExistence type="inferred from homology"/>
<dbReference type="EC" id="1.1.1.232" evidence="4"/>
<evidence type="ECO:0000256" key="17">
    <source>
        <dbReference type="ARBA" id="ARBA00048611"/>
    </source>
</evidence>
<evidence type="ECO:0000256" key="6">
    <source>
        <dbReference type="ARBA" id="ARBA00041812"/>
    </source>
</evidence>
<comment type="catalytic activity">
    <reaction evidence="16">
        <text>lipoxin A4 + NAD(+) = 15-oxo-(5S,6R)-dihydroxy-(7E,9E,11Z,13E)-eicosatetraenoate + NADH + H(+)</text>
        <dbReference type="Rhea" id="RHEA:41572"/>
        <dbReference type="ChEBI" id="CHEBI:15378"/>
        <dbReference type="ChEBI" id="CHEBI:57540"/>
        <dbReference type="ChEBI" id="CHEBI:57945"/>
        <dbReference type="ChEBI" id="CHEBI:67026"/>
        <dbReference type="ChEBI" id="CHEBI:78311"/>
    </reaction>
    <physiologicalReaction direction="left-to-right" evidence="16">
        <dbReference type="Rhea" id="RHEA:41573"/>
    </physiologicalReaction>
</comment>
<evidence type="ECO:0000256" key="9">
    <source>
        <dbReference type="ARBA" id="ARBA00047325"/>
    </source>
</evidence>
<keyword evidence="24" id="KW-1185">Reference proteome</keyword>
<evidence type="ECO:0000256" key="13">
    <source>
        <dbReference type="ARBA" id="ARBA00048144"/>
    </source>
</evidence>
<dbReference type="GO" id="GO:0016404">
    <property type="term" value="F:15-hydroxyprostaglandin dehydrogenase (NAD+) activity"/>
    <property type="evidence" value="ECO:0007669"/>
    <property type="project" value="UniProtKB-EC"/>
</dbReference>
<comment type="catalytic activity">
    <reaction evidence="14">
        <text>resolvin D1 + NAD(+) = 17-oxoresolvin D1 + NADH + H(+)</text>
        <dbReference type="Rhea" id="RHEA:50128"/>
        <dbReference type="ChEBI" id="CHEBI:15378"/>
        <dbReference type="ChEBI" id="CHEBI:57540"/>
        <dbReference type="ChEBI" id="CHEBI:57945"/>
        <dbReference type="ChEBI" id="CHEBI:132079"/>
        <dbReference type="ChEBI" id="CHEBI:132081"/>
    </reaction>
    <physiologicalReaction direction="left-to-right" evidence="14">
        <dbReference type="Rhea" id="RHEA:50129"/>
    </physiologicalReaction>
</comment>
<dbReference type="PANTHER" id="PTHR44229:SF4">
    <property type="entry name" value="15-HYDROXYPROSTAGLANDIN DEHYDROGENASE [NAD(+)]"/>
    <property type="match status" value="1"/>
</dbReference>
<keyword evidence="2" id="KW-0560">Oxidoreductase</keyword>
<dbReference type="AlphaFoldDB" id="A0A151X1M3"/>
<evidence type="ECO:0000256" key="18">
    <source>
        <dbReference type="ARBA" id="ARBA00048739"/>
    </source>
</evidence>
<dbReference type="SUPFAM" id="SSF51735">
    <property type="entry name" value="NAD(P)-binding Rossmann-fold domains"/>
    <property type="match status" value="1"/>
</dbReference>
<comment type="catalytic activity">
    <reaction evidence="11">
        <text>14-hydroxy-(4Z,7Z,10Z,12E,16Z,19Z)-docosahexaenoate + NAD(+) = 14-oxo-(4Z,7Z,10Z,12E,16Z,19Z)-docosahexaenoate + NADH + H(+)</text>
        <dbReference type="Rhea" id="RHEA:48952"/>
        <dbReference type="ChEBI" id="CHEBI:15378"/>
        <dbReference type="ChEBI" id="CHEBI:57540"/>
        <dbReference type="ChEBI" id="CHEBI:57945"/>
        <dbReference type="ChEBI" id="CHEBI:90866"/>
        <dbReference type="ChEBI" id="CHEBI:90867"/>
    </reaction>
    <physiologicalReaction direction="left-to-right" evidence="11">
        <dbReference type="Rhea" id="RHEA:48953"/>
    </physiologicalReaction>
</comment>
<dbReference type="PRINTS" id="PR01167">
    <property type="entry name" value="INSADHFAMILY"/>
</dbReference>
<comment type="catalytic activity">
    <reaction evidence="19">
        <text>resolvin D2 + NAD(+) = 16-oxoresolvin D2 + NADH + H(+)</text>
        <dbReference type="Rhea" id="RHEA:53588"/>
        <dbReference type="ChEBI" id="CHEBI:15378"/>
        <dbReference type="ChEBI" id="CHEBI:57540"/>
        <dbReference type="ChEBI" id="CHEBI:57945"/>
        <dbReference type="ChEBI" id="CHEBI:133367"/>
        <dbReference type="ChEBI" id="CHEBI:137498"/>
    </reaction>
    <physiologicalReaction direction="left-to-right" evidence="19">
        <dbReference type="Rhea" id="RHEA:53589"/>
    </physiologicalReaction>
</comment>
<comment type="similarity">
    <text evidence="1 22">Belongs to the short-chain dehydrogenases/reductases (SDR) family.</text>
</comment>
<comment type="catalytic activity">
    <reaction evidence="21">
        <text>resolvin E1 + NAD(+) = 18-oxo-resolvin E1 + NADH + H(+)</text>
        <dbReference type="Rhea" id="RHEA:49244"/>
        <dbReference type="ChEBI" id="CHEBI:15378"/>
        <dbReference type="ChEBI" id="CHEBI:57540"/>
        <dbReference type="ChEBI" id="CHEBI:57945"/>
        <dbReference type="ChEBI" id="CHEBI:91000"/>
        <dbReference type="ChEBI" id="CHEBI:91001"/>
    </reaction>
    <physiologicalReaction direction="left-to-right" evidence="21">
        <dbReference type="Rhea" id="RHEA:49245"/>
    </physiologicalReaction>
</comment>
<protein>
    <recommendedName>
        <fullName evidence="5">15-hydroxyprostaglandin dehydrogenase [NAD(+)]</fullName>
        <ecNumber evidence="3">1.1.1.141</ecNumber>
        <ecNumber evidence="4">1.1.1.232</ecNumber>
    </recommendedName>
    <alternativeName>
        <fullName evidence="7">Eicosanoid/docosanoid dehydrogenase [NAD(+)]</fullName>
    </alternativeName>
    <alternativeName>
        <fullName evidence="6">Prostaglandin dehydrogenase 1</fullName>
    </alternativeName>
</protein>
<evidence type="ECO:0000256" key="4">
    <source>
        <dbReference type="ARBA" id="ARBA00039060"/>
    </source>
</evidence>
<dbReference type="KEGG" id="mzt:108723777"/>
<evidence type="ECO:0000256" key="5">
    <source>
        <dbReference type="ARBA" id="ARBA00040276"/>
    </source>
</evidence>
<comment type="catalytic activity">
    <reaction evidence="18">
        <text>prostaglandin E2 + NAD(+) = 15-oxoprostaglandin E2 + NADH + H(+)</text>
        <dbReference type="Rhea" id="RHEA:11876"/>
        <dbReference type="ChEBI" id="CHEBI:15378"/>
        <dbReference type="ChEBI" id="CHEBI:57400"/>
        <dbReference type="ChEBI" id="CHEBI:57540"/>
        <dbReference type="ChEBI" id="CHEBI:57945"/>
        <dbReference type="ChEBI" id="CHEBI:606564"/>
        <dbReference type="EC" id="1.1.1.141"/>
    </reaction>
    <physiologicalReaction direction="left-to-right" evidence="18">
        <dbReference type="Rhea" id="RHEA:11877"/>
    </physiologicalReaction>
</comment>
<evidence type="ECO:0000256" key="11">
    <source>
        <dbReference type="ARBA" id="ARBA00048008"/>
    </source>
</evidence>
<dbReference type="Gene3D" id="3.40.50.720">
    <property type="entry name" value="NAD(P)-binding Rossmann-like Domain"/>
    <property type="match status" value="1"/>
</dbReference>
<sequence length="260" mass="28598">MDNVQNKTAIVTGAGSGIGYYITEDLLHKGAKKVAIIDLPIERSYNATMTLQEKFGKDRVIFFPLDLTNLEVYGGTFKQIVKELNGLDILVNNAGMCHDRYIEQTFSINVIALIRGSTLGLDYMGKHKGGKGGTIVNIASRAGIDPFILCPVYSSSKYAVVGFGLCLEKFYDKTGVRILTICPSFTMTAMTLDEHKYLDVIDQDIVNNEKTDSNFHNPQSAVHVAQSVVMAIQKGKNGLIWLIQNNEPPLTVKLSPYIAS</sequence>
<evidence type="ECO:0000256" key="8">
    <source>
        <dbReference type="ARBA" id="ARBA00045705"/>
    </source>
</evidence>
<evidence type="ECO:0000256" key="12">
    <source>
        <dbReference type="ARBA" id="ARBA00048140"/>
    </source>
</evidence>
<comment type="catalytic activity">
    <reaction evidence="13">
        <text>(11R)-hydroxy-(5Z,8Z,12E,14Z)-eicosatetraenoate + NAD(+) = 11-oxo-(5Z,8Z,12E,14Z)-eicosatetraenoate + NADH + H(+)</text>
        <dbReference type="Rhea" id="RHEA:48640"/>
        <dbReference type="ChEBI" id="CHEBI:15378"/>
        <dbReference type="ChEBI" id="CHEBI:57540"/>
        <dbReference type="ChEBI" id="CHEBI:57945"/>
        <dbReference type="ChEBI" id="CHEBI:78836"/>
        <dbReference type="ChEBI" id="CHEBI:90697"/>
    </reaction>
    <physiologicalReaction direction="left-to-right" evidence="13">
        <dbReference type="Rhea" id="RHEA:48641"/>
    </physiologicalReaction>
</comment>
<gene>
    <name evidence="23" type="ORF">ALC60_06847</name>
</gene>
<dbReference type="GO" id="GO:0047034">
    <property type="term" value="F:15-hydroxyicosatetraenoate dehydrogenase activity"/>
    <property type="evidence" value="ECO:0007669"/>
    <property type="project" value="UniProtKB-EC"/>
</dbReference>
<evidence type="ECO:0000256" key="2">
    <source>
        <dbReference type="ARBA" id="ARBA00023002"/>
    </source>
</evidence>
<evidence type="ECO:0000256" key="3">
    <source>
        <dbReference type="ARBA" id="ARBA00038968"/>
    </source>
</evidence>
<dbReference type="EMBL" id="KQ982585">
    <property type="protein sequence ID" value="KYQ54302.1"/>
    <property type="molecule type" value="Genomic_DNA"/>
</dbReference>
<evidence type="ECO:0000256" key="1">
    <source>
        <dbReference type="ARBA" id="ARBA00006484"/>
    </source>
</evidence>
<evidence type="ECO:0000313" key="24">
    <source>
        <dbReference type="Proteomes" id="UP000075809"/>
    </source>
</evidence>
<evidence type="ECO:0000256" key="14">
    <source>
        <dbReference type="ARBA" id="ARBA00048170"/>
    </source>
</evidence>
<comment type="catalytic activity">
    <reaction evidence="10">
        <text>resolvin D1 + NAD(+) = 8-oxoresolvin D1 + NADH + H(+)</text>
        <dbReference type="Rhea" id="RHEA:50124"/>
        <dbReference type="ChEBI" id="CHEBI:15378"/>
        <dbReference type="ChEBI" id="CHEBI:57540"/>
        <dbReference type="ChEBI" id="CHEBI:57945"/>
        <dbReference type="ChEBI" id="CHEBI:132079"/>
        <dbReference type="ChEBI" id="CHEBI:132080"/>
    </reaction>
    <physiologicalReaction direction="left-to-right" evidence="10">
        <dbReference type="Rhea" id="RHEA:50125"/>
    </physiologicalReaction>
</comment>
<evidence type="ECO:0000256" key="19">
    <source>
        <dbReference type="ARBA" id="ARBA00048921"/>
    </source>
</evidence>
<evidence type="ECO:0000313" key="23">
    <source>
        <dbReference type="EMBL" id="KYQ54302.1"/>
    </source>
</evidence>
<reference evidence="23 24" key="1">
    <citation type="submission" date="2015-09" db="EMBL/GenBank/DDBJ databases">
        <title>Trachymyrmex zeteki WGS genome.</title>
        <authorList>
            <person name="Nygaard S."/>
            <person name="Hu H."/>
            <person name="Boomsma J."/>
            <person name="Zhang G."/>
        </authorList>
    </citation>
    <scope>NUCLEOTIDE SEQUENCE [LARGE SCALE GENOMIC DNA]</scope>
    <source>
        <strain evidence="23">Tzet28-1</strain>
        <tissue evidence="23">Whole body</tissue>
    </source>
</reference>
<dbReference type="STRING" id="64791.A0A151X1M3"/>
<dbReference type="Pfam" id="PF00106">
    <property type="entry name" value="adh_short"/>
    <property type="match status" value="1"/>
</dbReference>
<evidence type="ECO:0000256" key="15">
    <source>
        <dbReference type="ARBA" id="ARBA00048393"/>
    </source>
</evidence>
<evidence type="ECO:0000256" key="16">
    <source>
        <dbReference type="ARBA" id="ARBA00048535"/>
    </source>
</evidence>
<dbReference type="PANTHER" id="PTHR44229">
    <property type="entry name" value="15-HYDROXYPROSTAGLANDIN DEHYDROGENASE [NAD(+)]"/>
    <property type="match status" value="1"/>
</dbReference>
<evidence type="ECO:0000256" key="10">
    <source>
        <dbReference type="ARBA" id="ARBA00047672"/>
    </source>
</evidence>
<organism evidence="23 24">
    <name type="scientific">Mycetomoellerius zeteki</name>
    <dbReference type="NCBI Taxonomy" id="64791"/>
    <lineage>
        <taxon>Eukaryota</taxon>
        <taxon>Metazoa</taxon>
        <taxon>Ecdysozoa</taxon>
        <taxon>Arthropoda</taxon>
        <taxon>Hexapoda</taxon>
        <taxon>Insecta</taxon>
        <taxon>Pterygota</taxon>
        <taxon>Neoptera</taxon>
        <taxon>Endopterygota</taxon>
        <taxon>Hymenoptera</taxon>
        <taxon>Apocrita</taxon>
        <taxon>Aculeata</taxon>
        <taxon>Formicoidea</taxon>
        <taxon>Formicidae</taxon>
        <taxon>Myrmicinae</taxon>
        <taxon>Mycetomoellerius</taxon>
    </lineage>
</organism>
<comment type="catalytic activity">
    <reaction evidence="20">
        <text>(15S)-hydroxy-(5Z,8Z,11Z,13E)-eicosatetraenoate + NAD(+) = 15-oxo-(5Z,8Z,11Z,13E)-eicosatetraenoate + NADH + H(+)</text>
        <dbReference type="Rhea" id="RHEA:23260"/>
        <dbReference type="ChEBI" id="CHEBI:15378"/>
        <dbReference type="ChEBI" id="CHEBI:57409"/>
        <dbReference type="ChEBI" id="CHEBI:57410"/>
        <dbReference type="ChEBI" id="CHEBI:57540"/>
        <dbReference type="ChEBI" id="CHEBI:57945"/>
        <dbReference type="EC" id="1.1.1.232"/>
    </reaction>
    <physiologicalReaction direction="left-to-right" evidence="20">
        <dbReference type="Rhea" id="RHEA:23261"/>
    </physiologicalReaction>
</comment>
<dbReference type="InterPro" id="IPR036291">
    <property type="entry name" value="NAD(P)-bd_dom_sf"/>
</dbReference>
<dbReference type="Proteomes" id="UP000075809">
    <property type="component" value="Unassembled WGS sequence"/>
</dbReference>
<comment type="catalytic activity">
    <reaction evidence="17">
        <text>prostaglandin A1 + NAD(+) = 15-oxo-prostaglandin A1 + NADH + H(+)</text>
        <dbReference type="Rhea" id="RHEA:41263"/>
        <dbReference type="ChEBI" id="CHEBI:15378"/>
        <dbReference type="ChEBI" id="CHEBI:57398"/>
        <dbReference type="ChEBI" id="CHEBI:57540"/>
        <dbReference type="ChEBI" id="CHEBI:57945"/>
        <dbReference type="ChEBI" id="CHEBI:85072"/>
    </reaction>
    <physiologicalReaction direction="left-to-right" evidence="17">
        <dbReference type="Rhea" id="RHEA:41264"/>
    </physiologicalReaction>
</comment>
<comment type="catalytic activity">
    <reaction evidence="12">
        <text>15-oxo-(5S,6R)-dihydroxy-(7E,9E,11Z)-eicosatrienoate + NADH + H(+) = (5S,6R,15S)-trihydroxy-(7E,9E,11Z)-eicosatrienoate + NAD(+)</text>
        <dbReference type="Rhea" id="RHEA:41596"/>
        <dbReference type="ChEBI" id="CHEBI:15378"/>
        <dbReference type="ChEBI" id="CHEBI:57540"/>
        <dbReference type="ChEBI" id="CHEBI:57945"/>
        <dbReference type="ChEBI" id="CHEBI:78325"/>
        <dbReference type="ChEBI" id="CHEBI:78329"/>
    </reaction>
    <physiologicalReaction direction="left-to-right" evidence="12">
        <dbReference type="Rhea" id="RHEA:41597"/>
    </physiologicalReaction>
</comment>
<comment type="catalytic activity">
    <reaction evidence="15">
        <text>resolvin D2 + NAD(+) = 7-oxoresolvin D2 + NADH + H(+)</text>
        <dbReference type="Rhea" id="RHEA:53584"/>
        <dbReference type="ChEBI" id="CHEBI:15378"/>
        <dbReference type="ChEBI" id="CHEBI:57540"/>
        <dbReference type="ChEBI" id="CHEBI:57945"/>
        <dbReference type="ChEBI" id="CHEBI:133367"/>
        <dbReference type="ChEBI" id="CHEBI:137497"/>
    </reaction>
    <physiologicalReaction direction="left-to-right" evidence="15">
        <dbReference type="Rhea" id="RHEA:53585"/>
    </physiologicalReaction>
</comment>
<dbReference type="EC" id="1.1.1.141" evidence="3"/>
<evidence type="ECO:0000256" key="7">
    <source>
        <dbReference type="ARBA" id="ARBA00042026"/>
    </source>
</evidence>
<dbReference type="InterPro" id="IPR002347">
    <property type="entry name" value="SDR_fam"/>
</dbReference>